<feature type="compositionally biased region" description="Low complexity" evidence="5">
    <location>
        <begin position="343"/>
        <end position="359"/>
    </location>
</feature>
<evidence type="ECO:0000256" key="1">
    <source>
        <dbReference type="ARBA" id="ARBA00009369"/>
    </source>
</evidence>
<dbReference type="InterPro" id="IPR055342">
    <property type="entry name" value="MreC_beta-barrel_core"/>
</dbReference>
<dbReference type="PANTHER" id="PTHR34138">
    <property type="entry name" value="CELL SHAPE-DETERMINING PROTEIN MREC"/>
    <property type="match status" value="1"/>
</dbReference>
<name>A0ABS8JU40_9BURK</name>
<sequence>MEYSPPPLFKQGPSALARLVFFVVLALALLISDARFQTLEIVRGVLGAGLYPLQRAALVPRDIFMGAADLAVTSATLRSENDKLRARDLQMSQQANTAASLAAENAHLRALLQLSQQLSTQSLPAEIQYDTRDPFTQKVVIGRGAQQGIRNGSPVVTEDGVIGQITRVFPLQAEVTLLTDKDQAVPVEILRTGLRSVIYGTPKGDTLDLRFVPISADVQAGDELVTSGLDGVYPPGLPVAKVVRVDKQADTAFARVICLPVAEVRGARQLLVLHVVSDVPPRPADEPDPATAAKEAKKKGKTADAKGAADKSAAKAGEKAADKPADKAADKAAAKPGEKPAADKPATGKTAAEKPAAGKGAEKAPAKAAAEKKSAEKKAAKQADKPAATETAKPQTAPGAQP</sequence>
<dbReference type="Gene3D" id="2.40.10.340">
    <property type="entry name" value="Rod shape-determining protein MreC, domain 1"/>
    <property type="match status" value="1"/>
</dbReference>
<evidence type="ECO:0000313" key="8">
    <source>
        <dbReference type="Proteomes" id="UP001431019"/>
    </source>
</evidence>
<dbReference type="Gene3D" id="2.40.10.350">
    <property type="entry name" value="Rod shape-determining protein MreC, domain 2"/>
    <property type="match status" value="1"/>
</dbReference>
<evidence type="ECO:0000313" key="7">
    <source>
        <dbReference type="EMBL" id="MCC8393407.1"/>
    </source>
</evidence>
<dbReference type="Proteomes" id="UP001431019">
    <property type="component" value="Unassembled WGS sequence"/>
</dbReference>
<feature type="domain" description="Rod shape-determining protein MreC beta-barrel core" evidence="6">
    <location>
        <begin position="130"/>
        <end position="273"/>
    </location>
</feature>
<dbReference type="NCBIfam" id="TIGR00219">
    <property type="entry name" value="mreC"/>
    <property type="match status" value="1"/>
</dbReference>
<dbReference type="RefSeq" id="WP_230509715.1">
    <property type="nucleotide sequence ID" value="NZ_JAJITD010000005.1"/>
</dbReference>
<evidence type="ECO:0000256" key="4">
    <source>
        <dbReference type="ARBA" id="ARBA00032089"/>
    </source>
</evidence>
<gene>
    <name evidence="7" type="primary">mreC</name>
    <name evidence="7" type="ORF">LJ656_12475</name>
</gene>
<dbReference type="InterPro" id="IPR042177">
    <property type="entry name" value="Cell/Rod_1"/>
</dbReference>
<feature type="compositionally biased region" description="Basic and acidic residues" evidence="5">
    <location>
        <begin position="360"/>
        <end position="384"/>
    </location>
</feature>
<evidence type="ECO:0000256" key="3">
    <source>
        <dbReference type="ARBA" id="ARBA00022960"/>
    </source>
</evidence>
<feature type="compositionally biased region" description="Basic and acidic residues" evidence="5">
    <location>
        <begin position="301"/>
        <end position="342"/>
    </location>
</feature>
<dbReference type="EMBL" id="JAJITD010000005">
    <property type="protein sequence ID" value="MCC8393407.1"/>
    <property type="molecule type" value="Genomic_DNA"/>
</dbReference>
<accession>A0ABS8JU40</accession>
<comment type="caution">
    <text evidence="7">The sequence shown here is derived from an EMBL/GenBank/DDBJ whole genome shotgun (WGS) entry which is preliminary data.</text>
</comment>
<evidence type="ECO:0000256" key="5">
    <source>
        <dbReference type="SAM" id="MobiDB-lite"/>
    </source>
</evidence>
<dbReference type="InterPro" id="IPR042175">
    <property type="entry name" value="Cell/Rod_MreC_2"/>
</dbReference>
<dbReference type="Pfam" id="PF04085">
    <property type="entry name" value="MreC"/>
    <property type="match status" value="1"/>
</dbReference>
<organism evidence="7 8">
    <name type="scientific">Paraburkholderia sejongensis</name>
    <dbReference type="NCBI Taxonomy" id="2886946"/>
    <lineage>
        <taxon>Bacteria</taxon>
        <taxon>Pseudomonadati</taxon>
        <taxon>Pseudomonadota</taxon>
        <taxon>Betaproteobacteria</taxon>
        <taxon>Burkholderiales</taxon>
        <taxon>Burkholderiaceae</taxon>
        <taxon>Paraburkholderia</taxon>
    </lineage>
</organism>
<comment type="similarity">
    <text evidence="1">Belongs to the MreC family.</text>
</comment>
<evidence type="ECO:0000259" key="6">
    <source>
        <dbReference type="Pfam" id="PF04085"/>
    </source>
</evidence>
<protein>
    <recommendedName>
        <fullName evidence="2">Cell shape-determining protein MreC</fullName>
    </recommendedName>
    <alternativeName>
        <fullName evidence="4">Cell shape protein MreC</fullName>
    </alternativeName>
</protein>
<keyword evidence="8" id="KW-1185">Reference proteome</keyword>
<feature type="region of interest" description="Disordered" evidence="5">
    <location>
        <begin position="279"/>
        <end position="402"/>
    </location>
</feature>
<evidence type="ECO:0000256" key="2">
    <source>
        <dbReference type="ARBA" id="ARBA00013855"/>
    </source>
</evidence>
<reference evidence="7 8" key="1">
    <citation type="submission" date="2021-11" db="EMBL/GenBank/DDBJ databases">
        <authorList>
            <person name="Oh E.-T."/>
            <person name="Kim S.-B."/>
        </authorList>
    </citation>
    <scope>NUCLEOTIDE SEQUENCE [LARGE SCALE GENOMIC DNA]</scope>
    <source>
        <strain evidence="7 8">MMS20-SJTR3</strain>
    </source>
</reference>
<keyword evidence="3" id="KW-0133">Cell shape</keyword>
<dbReference type="PANTHER" id="PTHR34138:SF1">
    <property type="entry name" value="CELL SHAPE-DETERMINING PROTEIN MREC"/>
    <property type="match status" value="1"/>
</dbReference>
<dbReference type="InterPro" id="IPR007221">
    <property type="entry name" value="MreC"/>
</dbReference>
<proteinExistence type="inferred from homology"/>